<keyword evidence="2" id="KW-0175">Coiled coil</keyword>
<comment type="similarity">
    <text evidence="1">Belongs to the membrane fusion protein (MFP) (TC 8.A.1) family.</text>
</comment>
<dbReference type="PANTHER" id="PTHR30469:SF20">
    <property type="entry name" value="EFFLUX RND TRANSPORTER PERIPLASMIC ADAPTOR SUBUNIT"/>
    <property type="match status" value="1"/>
</dbReference>
<dbReference type="PANTHER" id="PTHR30469">
    <property type="entry name" value="MULTIDRUG RESISTANCE PROTEIN MDTA"/>
    <property type="match status" value="1"/>
</dbReference>
<dbReference type="SUPFAM" id="SSF111369">
    <property type="entry name" value="HlyD-like secretion proteins"/>
    <property type="match status" value="1"/>
</dbReference>
<comment type="caution">
    <text evidence="4">The sequence shown here is derived from an EMBL/GenBank/DDBJ whole genome shotgun (WGS) entry which is preliminary data.</text>
</comment>
<dbReference type="InterPro" id="IPR058627">
    <property type="entry name" value="MdtA-like_C"/>
</dbReference>
<dbReference type="Proteomes" id="UP000283855">
    <property type="component" value="Unassembled WGS sequence"/>
</dbReference>
<evidence type="ECO:0000256" key="2">
    <source>
        <dbReference type="SAM" id="Coils"/>
    </source>
</evidence>
<dbReference type="GO" id="GO:0015562">
    <property type="term" value="F:efflux transmembrane transporter activity"/>
    <property type="evidence" value="ECO:0007669"/>
    <property type="project" value="TreeGrafter"/>
</dbReference>
<protein>
    <submittedName>
        <fullName evidence="4">Efflux RND transporter periplasmic adaptor subunit</fullName>
    </submittedName>
</protein>
<organism evidence="4 5">
    <name type="scientific">Phocaeicola coprophilus</name>
    <dbReference type="NCBI Taxonomy" id="387090"/>
    <lineage>
        <taxon>Bacteria</taxon>
        <taxon>Pseudomonadati</taxon>
        <taxon>Bacteroidota</taxon>
        <taxon>Bacteroidia</taxon>
        <taxon>Bacteroidales</taxon>
        <taxon>Bacteroidaceae</taxon>
        <taxon>Phocaeicola</taxon>
    </lineage>
</organism>
<dbReference type="GO" id="GO:1990281">
    <property type="term" value="C:efflux pump complex"/>
    <property type="evidence" value="ECO:0007669"/>
    <property type="project" value="TreeGrafter"/>
</dbReference>
<evidence type="ECO:0000313" key="4">
    <source>
        <dbReference type="EMBL" id="RHA75096.1"/>
    </source>
</evidence>
<dbReference type="AlphaFoldDB" id="A0A413SZ03"/>
<proteinExistence type="inferred from homology"/>
<reference evidence="4 5" key="1">
    <citation type="submission" date="2018-08" db="EMBL/GenBank/DDBJ databases">
        <title>A genome reference for cultivated species of the human gut microbiota.</title>
        <authorList>
            <person name="Zou Y."/>
            <person name="Xue W."/>
            <person name="Luo G."/>
        </authorList>
    </citation>
    <scope>NUCLEOTIDE SEQUENCE [LARGE SCALE GENOMIC DNA]</scope>
    <source>
        <strain evidence="4 5">AM42-38</strain>
    </source>
</reference>
<dbReference type="Gene3D" id="1.10.287.470">
    <property type="entry name" value="Helix hairpin bin"/>
    <property type="match status" value="1"/>
</dbReference>
<dbReference type="NCBIfam" id="TIGR01730">
    <property type="entry name" value="RND_mfp"/>
    <property type="match status" value="1"/>
</dbReference>
<dbReference type="Gene3D" id="2.40.50.100">
    <property type="match status" value="1"/>
</dbReference>
<accession>A0A413SZ03</accession>
<evidence type="ECO:0000313" key="5">
    <source>
        <dbReference type="Proteomes" id="UP000283855"/>
    </source>
</evidence>
<dbReference type="Pfam" id="PF25967">
    <property type="entry name" value="RND-MFP_C"/>
    <property type="match status" value="1"/>
</dbReference>
<evidence type="ECO:0000256" key="1">
    <source>
        <dbReference type="ARBA" id="ARBA00009477"/>
    </source>
</evidence>
<feature type="coiled-coil region" evidence="2">
    <location>
        <begin position="113"/>
        <end position="164"/>
    </location>
</feature>
<dbReference type="Gene3D" id="2.40.420.20">
    <property type="match status" value="1"/>
</dbReference>
<name>A0A413SZ03_9BACT</name>
<evidence type="ECO:0000259" key="3">
    <source>
        <dbReference type="Pfam" id="PF25967"/>
    </source>
</evidence>
<dbReference type="EMBL" id="QSFT01000018">
    <property type="protein sequence ID" value="RHA75096.1"/>
    <property type="molecule type" value="Genomic_DNA"/>
</dbReference>
<sequence>MPRSIFAKNKNNIQEKIKMKKVLLFFACTYCLIACNNQSPKEEKAPNVKIIHAEKLEASPERSYSFISQPYRTTELSFRVGGPIYTFEAQSGQFYRKGDLIAAIDDRDFQIRKQRAEALFKQAEADYRRISNLYEKGNISGTNYEKAKADYEKAQADFTTAANELKDTKLYAPFDGYIQNVNIERYQEVKASYPIVSFIDLSQIKTEAYIPEDMAVNARKISADACNIVFNNLKGKTFVPEKTFVTQSATDNNISYLFTAIINNSDNSLLGGMAGSLSIPTPSSSSSLHQSVAIPQTAVCHTNEEGSFVWRVTDQNLVVKTPVKTGKLIKNNQIEILSGLSAGERIAVTRLTYLSENQEITIQE</sequence>
<dbReference type="Gene3D" id="2.40.30.170">
    <property type="match status" value="1"/>
</dbReference>
<feature type="domain" description="Multidrug resistance protein MdtA-like C-terminal permuted SH3" evidence="3">
    <location>
        <begin position="291"/>
        <end position="351"/>
    </location>
</feature>
<dbReference type="InterPro" id="IPR006143">
    <property type="entry name" value="RND_pump_MFP"/>
</dbReference>
<gene>
    <name evidence="4" type="ORF">DW921_09090</name>
</gene>